<dbReference type="AlphaFoldDB" id="A0A1I2TXV5"/>
<dbReference type="InterPro" id="IPR041921">
    <property type="entry name" value="NuoE_N"/>
</dbReference>
<dbReference type="STRING" id="341036.SAMN05660649_02399"/>
<comment type="similarity">
    <text evidence="1">Belongs to the complex I 24 kDa subunit family.</text>
</comment>
<evidence type="ECO:0000256" key="1">
    <source>
        <dbReference type="ARBA" id="ARBA00010643"/>
    </source>
</evidence>
<dbReference type="GO" id="GO:0051537">
    <property type="term" value="F:2 iron, 2 sulfur cluster binding"/>
    <property type="evidence" value="ECO:0007669"/>
    <property type="project" value="UniProtKB-KW"/>
</dbReference>
<comment type="cofactor">
    <cofactor evidence="7">
        <name>[2Fe-2S] cluster</name>
        <dbReference type="ChEBI" id="CHEBI:190135"/>
    </cofactor>
    <text evidence="7">Binds 1 [2Fe-2S] cluster.</text>
</comment>
<feature type="binding site" evidence="7">
    <location>
        <position position="130"/>
    </location>
    <ligand>
        <name>[2Fe-2S] cluster</name>
        <dbReference type="ChEBI" id="CHEBI:190135"/>
    </ligand>
</feature>
<feature type="binding site" evidence="7">
    <location>
        <position position="89"/>
    </location>
    <ligand>
        <name>[2Fe-2S] cluster</name>
        <dbReference type="ChEBI" id="CHEBI:190135"/>
    </ligand>
</feature>
<evidence type="ECO:0000256" key="6">
    <source>
        <dbReference type="ARBA" id="ARBA00034078"/>
    </source>
</evidence>
<dbReference type="PANTHER" id="PTHR43342:SF2">
    <property type="entry name" value="POTENTIAL NAD-REDUCING HYDROGENASE SUBUNIT"/>
    <property type="match status" value="1"/>
</dbReference>
<accession>A0A1I2TXV5</accession>
<feature type="binding site" evidence="7">
    <location>
        <position position="134"/>
    </location>
    <ligand>
        <name>[2Fe-2S] cluster</name>
        <dbReference type="ChEBI" id="CHEBI:190135"/>
    </ligand>
</feature>
<keyword evidence="2 7" id="KW-0001">2Fe-2S</keyword>
<keyword evidence="3 7" id="KW-0479">Metal-binding</keyword>
<sequence length="165" mass="17870">MSHSCSCHAQFGQEQLSEIEKLLEPYSGDPGSLIQALHKAQNVAGYLPREAQVLVAEKLNVPLTKVYGVVSFYSLFTTKPKGKHKIHVCTGTACYVRGASQLLNKLEDELQIKPGGTTGDGQFSVDVVRCLGACGLGPVVTVDEDVYGRVNNGKLDDILSKYSRE</sequence>
<dbReference type="Pfam" id="PF01257">
    <property type="entry name" value="2Fe-2S_thioredx"/>
    <property type="match status" value="1"/>
</dbReference>
<dbReference type="PANTHER" id="PTHR43342">
    <property type="entry name" value="NADH-QUINONE OXIDOREDUCTASE, E SUBUNIT"/>
    <property type="match status" value="1"/>
</dbReference>
<keyword evidence="4 7" id="KW-0408">Iron</keyword>
<dbReference type="GO" id="GO:0016491">
    <property type="term" value="F:oxidoreductase activity"/>
    <property type="evidence" value="ECO:0007669"/>
    <property type="project" value="InterPro"/>
</dbReference>
<dbReference type="Proteomes" id="UP000199337">
    <property type="component" value="Unassembled WGS sequence"/>
</dbReference>
<dbReference type="SUPFAM" id="SSF52833">
    <property type="entry name" value="Thioredoxin-like"/>
    <property type="match status" value="1"/>
</dbReference>
<dbReference type="EMBL" id="FOOX01000008">
    <property type="protein sequence ID" value="SFG69710.1"/>
    <property type="molecule type" value="Genomic_DNA"/>
</dbReference>
<evidence type="ECO:0000256" key="5">
    <source>
        <dbReference type="ARBA" id="ARBA00023014"/>
    </source>
</evidence>
<dbReference type="PROSITE" id="PS01099">
    <property type="entry name" value="COMPLEX1_24K"/>
    <property type="match status" value="1"/>
</dbReference>
<dbReference type="InterPro" id="IPR028431">
    <property type="entry name" value="NADP_DH_HndA-like"/>
</dbReference>
<dbReference type="InterPro" id="IPR036249">
    <property type="entry name" value="Thioredoxin-like_sf"/>
</dbReference>
<keyword evidence="5 7" id="KW-0411">Iron-sulfur</keyword>
<dbReference type="Gene3D" id="3.40.30.10">
    <property type="entry name" value="Glutaredoxin"/>
    <property type="match status" value="1"/>
</dbReference>
<proteinExistence type="inferred from homology"/>
<evidence type="ECO:0000313" key="8">
    <source>
        <dbReference type="EMBL" id="SFG69710.1"/>
    </source>
</evidence>
<evidence type="ECO:0000256" key="3">
    <source>
        <dbReference type="ARBA" id="ARBA00022723"/>
    </source>
</evidence>
<keyword evidence="9" id="KW-1185">Reference proteome</keyword>
<evidence type="ECO:0000313" key="9">
    <source>
        <dbReference type="Proteomes" id="UP000199337"/>
    </source>
</evidence>
<dbReference type="InterPro" id="IPR042128">
    <property type="entry name" value="NuoE_dom"/>
</dbReference>
<evidence type="ECO:0000256" key="7">
    <source>
        <dbReference type="PIRSR" id="PIRSR000216-1"/>
    </source>
</evidence>
<protein>
    <submittedName>
        <fullName evidence="8">NADP-reducing hydrogenase subunit HndA</fullName>
    </submittedName>
</protein>
<feature type="binding site" evidence="7">
    <location>
        <position position="94"/>
    </location>
    <ligand>
        <name>[2Fe-2S] cluster</name>
        <dbReference type="ChEBI" id="CHEBI:190135"/>
    </ligand>
</feature>
<dbReference type="OrthoDB" id="9807941at2"/>
<comment type="cofactor">
    <cofactor evidence="6">
        <name>[2Fe-2S] cluster</name>
        <dbReference type="ChEBI" id="CHEBI:190135"/>
    </cofactor>
</comment>
<dbReference type="RefSeq" id="WP_092471608.1">
    <property type="nucleotide sequence ID" value="NZ_FOOX01000008.1"/>
</dbReference>
<organism evidence="8 9">
    <name type="scientific">Desulfotruncus arcticus DSM 17038</name>
    <dbReference type="NCBI Taxonomy" id="1121424"/>
    <lineage>
        <taxon>Bacteria</taxon>
        <taxon>Bacillati</taxon>
        <taxon>Bacillota</taxon>
        <taxon>Clostridia</taxon>
        <taxon>Eubacteriales</taxon>
        <taxon>Desulfallaceae</taxon>
        <taxon>Desulfotruncus</taxon>
    </lineage>
</organism>
<evidence type="ECO:0000256" key="4">
    <source>
        <dbReference type="ARBA" id="ARBA00023004"/>
    </source>
</evidence>
<reference evidence="9" key="1">
    <citation type="submission" date="2016-10" db="EMBL/GenBank/DDBJ databases">
        <authorList>
            <person name="Varghese N."/>
            <person name="Submissions S."/>
        </authorList>
    </citation>
    <scope>NUCLEOTIDE SEQUENCE [LARGE SCALE GENOMIC DNA]</scope>
    <source>
        <strain evidence="9">DSM 17038</strain>
    </source>
</reference>
<dbReference type="CDD" id="cd03064">
    <property type="entry name" value="TRX_Fd_NuoE"/>
    <property type="match status" value="1"/>
</dbReference>
<evidence type="ECO:0000256" key="2">
    <source>
        <dbReference type="ARBA" id="ARBA00022714"/>
    </source>
</evidence>
<dbReference type="Gene3D" id="1.10.10.1590">
    <property type="entry name" value="NADH-quinone oxidoreductase subunit E"/>
    <property type="match status" value="1"/>
</dbReference>
<name>A0A1I2TXV5_9FIRM</name>
<dbReference type="PIRSF" id="PIRSF000216">
    <property type="entry name" value="NADH_DH_24kDa"/>
    <property type="match status" value="1"/>
</dbReference>
<dbReference type="GO" id="GO:0046872">
    <property type="term" value="F:metal ion binding"/>
    <property type="evidence" value="ECO:0007669"/>
    <property type="project" value="UniProtKB-KW"/>
</dbReference>
<dbReference type="FunFam" id="3.40.30.10:FF:000015">
    <property type="entry name" value="NADH-quinone oxidoreductase subunit E"/>
    <property type="match status" value="1"/>
</dbReference>
<gene>
    <name evidence="8" type="ORF">SAMN05660649_02399</name>
</gene>
<dbReference type="InterPro" id="IPR002023">
    <property type="entry name" value="NuoE-like"/>
</dbReference>